<dbReference type="Proteomes" id="UP000180253">
    <property type="component" value="Unassembled WGS sequence"/>
</dbReference>
<dbReference type="STRING" id="327939.BIW53_02000"/>
<organism evidence="1 2">
    <name type="scientific">Pseudoalteromonas byunsanensis</name>
    <dbReference type="NCBI Taxonomy" id="327939"/>
    <lineage>
        <taxon>Bacteria</taxon>
        <taxon>Pseudomonadati</taxon>
        <taxon>Pseudomonadota</taxon>
        <taxon>Gammaproteobacteria</taxon>
        <taxon>Alteromonadales</taxon>
        <taxon>Pseudoalteromonadaceae</taxon>
        <taxon>Pseudoalteromonas</taxon>
    </lineage>
</organism>
<proteinExistence type="predicted"/>
<reference evidence="1 2" key="1">
    <citation type="submission" date="2016-10" db="EMBL/GenBank/DDBJ databases">
        <title>Pseudoalteromonas amylolytica sp. nov., isolated from the surface seawater.</title>
        <authorList>
            <person name="Wu Y.-H."/>
            <person name="Cheng H."/>
            <person name="Jin X.-B."/>
            <person name="Wang C.-S."/>
            <person name="Xu X.-W."/>
        </authorList>
    </citation>
    <scope>NUCLEOTIDE SEQUENCE [LARGE SCALE GENOMIC DNA]</scope>
    <source>
        <strain evidence="1 2">JCM 12483</strain>
    </source>
</reference>
<name>A0A1S1N869_9GAMM</name>
<comment type="caution">
    <text evidence="1">The sequence shown here is derived from an EMBL/GenBank/DDBJ whole genome shotgun (WGS) entry which is preliminary data.</text>
</comment>
<dbReference type="EMBL" id="MNAN01000011">
    <property type="protein sequence ID" value="OHU97560.1"/>
    <property type="molecule type" value="Genomic_DNA"/>
</dbReference>
<protein>
    <submittedName>
        <fullName evidence="1">Uncharacterized protein</fullName>
    </submittedName>
</protein>
<gene>
    <name evidence="1" type="ORF">BIW53_02000</name>
</gene>
<dbReference type="AlphaFoldDB" id="A0A1S1N869"/>
<dbReference type="RefSeq" id="WP_070990143.1">
    <property type="nucleotide sequence ID" value="NZ_CBCSHD010000003.1"/>
</dbReference>
<evidence type="ECO:0000313" key="1">
    <source>
        <dbReference type="EMBL" id="OHU97560.1"/>
    </source>
</evidence>
<keyword evidence="2" id="KW-1185">Reference proteome</keyword>
<accession>A0A1S1N869</accession>
<sequence length="100" mass="10799">MSKIENIASDMIDMLSNPASRAGSTLHRINKMSSKGVSSKTIAVQLEENSKSGTSYTAEQVEGFNKLYDDCKTKVGVTKEQTKALINDQKSQTGKSIPAT</sequence>
<evidence type="ECO:0000313" key="2">
    <source>
        <dbReference type="Proteomes" id="UP000180253"/>
    </source>
</evidence>